<dbReference type="InParanoid" id="A0A1Y5T626"/>
<dbReference type="Proteomes" id="UP000193200">
    <property type="component" value="Unassembled WGS sequence"/>
</dbReference>
<dbReference type="AlphaFoldDB" id="A0A1Y5T626"/>
<accession>A0A1Y5T626</accession>
<gene>
    <name evidence="2" type="ORF">OCH7691_02424</name>
</gene>
<organism evidence="2 3">
    <name type="scientific">Oceanibacterium hippocampi</name>
    <dbReference type="NCBI Taxonomy" id="745714"/>
    <lineage>
        <taxon>Bacteria</taxon>
        <taxon>Pseudomonadati</taxon>
        <taxon>Pseudomonadota</taxon>
        <taxon>Alphaproteobacteria</taxon>
        <taxon>Sneathiellales</taxon>
        <taxon>Sneathiellaceae</taxon>
        <taxon>Oceanibacterium</taxon>
    </lineage>
</organism>
<dbReference type="RefSeq" id="WP_085883780.1">
    <property type="nucleotide sequence ID" value="NZ_FWFR01000002.1"/>
</dbReference>
<evidence type="ECO:0000313" key="2">
    <source>
        <dbReference type="EMBL" id="SLN56135.1"/>
    </source>
</evidence>
<reference evidence="2 3" key="1">
    <citation type="submission" date="2017-03" db="EMBL/GenBank/DDBJ databases">
        <authorList>
            <person name="Afonso C.L."/>
            <person name="Miller P.J."/>
            <person name="Scott M.A."/>
            <person name="Spackman E."/>
            <person name="Goraichik I."/>
            <person name="Dimitrov K.M."/>
            <person name="Suarez D.L."/>
            <person name="Swayne D.E."/>
        </authorList>
    </citation>
    <scope>NUCLEOTIDE SEQUENCE [LARGE SCALE GENOMIC DNA]</scope>
    <source>
        <strain evidence="2 3">CECT 7691</strain>
    </source>
</reference>
<protein>
    <recommendedName>
        <fullName evidence="1">Abortive infection protein-like C-terminal domain-containing protein</fullName>
    </recommendedName>
</protein>
<keyword evidence="3" id="KW-1185">Reference proteome</keyword>
<name>A0A1Y5T626_9PROT</name>
<proteinExistence type="predicted"/>
<feature type="domain" description="Abortive infection protein-like C-terminal" evidence="1">
    <location>
        <begin position="184"/>
        <end position="264"/>
    </location>
</feature>
<dbReference type="OrthoDB" id="1395176at2"/>
<dbReference type="EMBL" id="FWFR01000002">
    <property type="protein sequence ID" value="SLN56135.1"/>
    <property type="molecule type" value="Genomic_DNA"/>
</dbReference>
<dbReference type="Pfam" id="PF14355">
    <property type="entry name" value="Abi_C"/>
    <property type="match status" value="1"/>
</dbReference>
<evidence type="ECO:0000313" key="3">
    <source>
        <dbReference type="Proteomes" id="UP000193200"/>
    </source>
</evidence>
<sequence>MKIGEAAISHLVEIAYNTGMSSGPMIAFFNSFGLNNPVVHMLDSKRRFANQAWRELNGSSELPEAINQILSPHHWPQDDERQRQIDNLNKALRIDGWVIEDNLGRLEVTPRSGLGGDAALRRLKDHGDLINHENLISRIRAIEKSVEASPADAIGAAKELIEAITKDIIEKAGQEPAKRASPSELVKHSLKCLDLASDKISDRARGVAAIRSTLTALSNIAHQLDELRGLYGSGHGRSSTSRGLEPRHARLAVGAASSLCLFLVETFEKHDLSK</sequence>
<evidence type="ECO:0000259" key="1">
    <source>
        <dbReference type="Pfam" id="PF14355"/>
    </source>
</evidence>
<dbReference type="InterPro" id="IPR026001">
    <property type="entry name" value="Abi-like_C"/>
</dbReference>